<name>A0A2V2N7W5_9EURY</name>
<dbReference type="RefSeq" id="WP_109939238.1">
    <property type="nucleotide sequence ID" value="NZ_CP176366.1"/>
</dbReference>
<gene>
    <name evidence="2" type="ORF">DLD82_00990</name>
</gene>
<keyword evidence="1" id="KW-0812">Transmembrane</keyword>
<evidence type="ECO:0000313" key="2">
    <source>
        <dbReference type="EMBL" id="PWR76102.1"/>
    </source>
</evidence>
<feature type="transmembrane region" description="Helical" evidence="1">
    <location>
        <begin position="7"/>
        <end position="35"/>
    </location>
</feature>
<feature type="transmembrane region" description="Helical" evidence="1">
    <location>
        <begin position="72"/>
        <end position="91"/>
    </location>
</feature>
<dbReference type="GeneID" id="97609189"/>
<dbReference type="EMBL" id="QGMZ01000004">
    <property type="protein sequence ID" value="PWR76102.1"/>
    <property type="molecule type" value="Genomic_DNA"/>
</dbReference>
<dbReference type="Proteomes" id="UP000245934">
    <property type="component" value="Unassembled WGS sequence"/>
</dbReference>
<organism evidence="2 3">
    <name type="scientific">Methanospirillum stamsii</name>
    <dbReference type="NCBI Taxonomy" id="1277351"/>
    <lineage>
        <taxon>Archaea</taxon>
        <taxon>Methanobacteriati</taxon>
        <taxon>Methanobacteriota</taxon>
        <taxon>Stenosarchaea group</taxon>
        <taxon>Methanomicrobia</taxon>
        <taxon>Methanomicrobiales</taxon>
        <taxon>Methanospirillaceae</taxon>
        <taxon>Methanospirillum</taxon>
    </lineage>
</organism>
<protein>
    <submittedName>
        <fullName evidence="2">Uncharacterized protein</fullName>
    </submittedName>
</protein>
<evidence type="ECO:0000313" key="3">
    <source>
        <dbReference type="Proteomes" id="UP000245934"/>
    </source>
</evidence>
<keyword evidence="3" id="KW-1185">Reference proteome</keyword>
<proteinExistence type="predicted"/>
<sequence length="105" mass="11907">MNARNRTLIFVDIIFAILALISGTFFLTSIVRYVVSSINLGSAAPWTWTWVGAMIVLLIITVIAYRRIDNSPLRMLVIIGLFVPQIVNLLMDQTIPFPEVWFLNP</sequence>
<dbReference type="AlphaFoldDB" id="A0A2V2N7W5"/>
<feature type="transmembrane region" description="Helical" evidence="1">
    <location>
        <begin position="47"/>
        <end position="65"/>
    </location>
</feature>
<evidence type="ECO:0000256" key="1">
    <source>
        <dbReference type="SAM" id="Phobius"/>
    </source>
</evidence>
<keyword evidence="1" id="KW-0472">Membrane</keyword>
<accession>A0A2V2N7W5</accession>
<dbReference type="OrthoDB" id="117511at2157"/>
<keyword evidence="1" id="KW-1133">Transmembrane helix</keyword>
<reference evidence="2 3" key="1">
    <citation type="submission" date="2018-05" db="EMBL/GenBank/DDBJ databases">
        <title>Draft genome of Methanospirillum stamsii Pt1.</title>
        <authorList>
            <person name="Dueholm M.S."/>
            <person name="Nielsen P.H."/>
            <person name="Bakmann L.F."/>
            <person name="Otzen D.E."/>
        </authorList>
    </citation>
    <scope>NUCLEOTIDE SEQUENCE [LARGE SCALE GENOMIC DNA]</scope>
    <source>
        <strain evidence="2 3">Pt1</strain>
    </source>
</reference>
<comment type="caution">
    <text evidence="2">The sequence shown here is derived from an EMBL/GenBank/DDBJ whole genome shotgun (WGS) entry which is preliminary data.</text>
</comment>